<evidence type="ECO:0000313" key="2">
    <source>
        <dbReference type="Proteomes" id="UP001496627"/>
    </source>
</evidence>
<keyword evidence="1" id="KW-0808">Transferase</keyword>
<accession>A0ABV0M785</accession>
<evidence type="ECO:0000313" key="1">
    <source>
        <dbReference type="EMBL" id="MEQ1407301.1"/>
    </source>
</evidence>
<dbReference type="Proteomes" id="UP001496627">
    <property type="component" value="Unassembled WGS sequence"/>
</dbReference>
<protein>
    <submittedName>
        <fullName evidence="1">Nucleotidyl transferase AbiEii/AbiGii toxin family protein</fullName>
    </submittedName>
</protein>
<dbReference type="InterPro" id="IPR014942">
    <property type="entry name" value="AbiEii"/>
</dbReference>
<keyword evidence="2" id="KW-1185">Reference proteome</keyword>
<reference evidence="1 2" key="1">
    <citation type="submission" date="2024-05" db="EMBL/GenBank/DDBJ databases">
        <title>Neorhizobium sp. Rsf11, a plant growth promoting and heavy metal resistant PAH-degrader.</title>
        <authorList>
            <person name="Golubev S.N."/>
            <person name="Muratova A.Y."/>
            <person name="Markelova M.I."/>
        </authorList>
    </citation>
    <scope>NUCLEOTIDE SEQUENCE [LARGE SCALE GENOMIC DNA]</scope>
    <source>
        <strain evidence="1 2">Rsf11</strain>
    </source>
</reference>
<dbReference type="Gene3D" id="3.10.450.620">
    <property type="entry name" value="JHP933, nucleotidyltransferase-like core domain"/>
    <property type="match status" value="1"/>
</dbReference>
<comment type="caution">
    <text evidence="1">The sequence shown here is derived from an EMBL/GenBank/DDBJ whole genome shotgun (WGS) entry which is preliminary data.</text>
</comment>
<dbReference type="GO" id="GO:0016740">
    <property type="term" value="F:transferase activity"/>
    <property type="evidence" value="ECO:0007669"/>
    <property type="project" value="UniProtKB-KW"/>
</dbReference>
<dbReference type="EMBL" id="JBEAAL010000017">
    <property type="protein sequence ID" value="MEQ1407301.1"/>
    <property type="molecule type" value="Genomic_DNA"/>
</dbReference>
<name>A0ABV0M785_9HYPH</name>
<gene>
    <name evidence="1" type="ORF">ABK249_20420</name>
</gene>
<sequence length="345" mass="38896">MDRVALLPADDRAALFGETGALRGVDNTIVEKDFWVCWTLKRLFGLQKKDAATLVFKGGTSLSKAFGAIRRFSEDIDLSFDRAELGYTGDRDPEKEGISKKQANKLIEALVSDVERHIAEKLLPALKSAIVEQLGEPSEGKWSLEIDANDVQTVNFHYPPALASFEYEGMAYITPRVKLELGARGDPWPTEQKFIHPYAAEDFPDFFKDPECSVTVLSAQRTFWEKATALHAESHRPAETATPQYFSRHYYDLAMLLDTEEGKAAAGDFDLLVTVVKHKATFFRSSWANYDTARPGTLRLMPSESRIKDLRADYRATAPMMFDERPLSFDDILAKIRKLQETINS</sequence>
<dbReference type="Pfam" id="PF08843">
    <property type="entry name" value="AbiEii"/>
    <property type="match status" value="1"/>
</dbReference>
<dbReference type="RefSeq" id="WP_348863755.1">
    <property type="nucleotide sequence ID" value="NZ_JBEAAL010000017.1"/>
</dbReference>
<proteinExistence type="predicted"/>
<organism evidence="1 2">
    <name type="scientific">Neorhizobium phenanthreniclasticum</name>
    <dbReference type="NCBI Taxonomy" id="3157917"/>
    <lineage>
        <taxon>Bacteria</taxon>
        <taxon>Pseudomonadati</taxon>
        <taxon>Pseudomonadota</taxon>
        <taxon>Alphaproteobacteria</taxon>
        <taxon>Hyphomicrobiales</taxon>
        <taxon>Rhizobiaceae</taxon>
        <taxon>Rhizobium/Agrobacterium group</taxon>
        <taxon>Neorhizobium</taxon>
    </lineage>
</organism>